<dbReference type="EMBL" id="AMGY01000004">
    <property type="protein sequence ID" value="EXJ84195.1"/>
    <property type="molecule type" value="Genomic_DNA"/>
</dbReference>
<evidence type="ECO:0000313" key="2">
    <source>
        <dbReference type="EMBL" id="EXJ84195.1"/>
    </source>
</evidence>
<evidence type="ECO:0000313" key="3">
    <source>
        <dbReference type="Proteomes" id="UP000019478"/>
    </source>
</evidence>
<dbReference type="AlphaFoldDB" id="W9Y3G9"/>
<dbReference type="RefSeq" id="XP_007733180.1">
    <property type="nucleotide sequence ID" value="XM_007734990.1"/>
</dbReference>
<reference evidence="2 3" key="1">
    <citation type="submission" date="2013-03" db="EMBL/GenBank/DDBJ databases">
        <title>The Genome Sequence of Capronia epimyces CBS 606.96.</title>
        <authorList>
            <consortium name="The Broad Institute Genomics Platform"/>
            <person name="Cuomo C."/>
            <person name="de Hoog S."/>
            <person name="Gorbushina A."/>
            <person name="Walker B."/>
            <person name="Young S.K."/>
            <person name="Zeng Q."/>
            <person name="Gargeya S."/>
            <person name="Fitzgerald M."/>
            <person name="Haas B."/>
            <person name="Abouelleil A."/>
            <person name="Allen A.W."/>
            <person name="Alvarado L."/>
            <person name="Arachchi H.M."/>
            <person name="Berlin A.M."/>
            <person name="Chapman S.B."/>
            <person name="Gainer-Dewar J."/>
            <person name="Goldberg J."/>
            <person name="Griggs A."/>
            <person name="Gujja S."/>
            <person name="Hansen M."/>
            <person name="Howarth C."/>
            <person name="Imamovic A."/>
            <person name="Ireland A."/>
            <person name="Larimer J."/>
            <person name="McCowan C."/>
            <person name="Murphy C."/>
            <person name="Pearson M."/>
            <person name="Poon T.W."/>
            <person name="Priest M."/>
            <person name="Roberts A."/>
            <person name="Saif S."/>
            <person name="Shea T."/>
            <person name="Sisk P."/>
            <person name="Sykes S."/>
            <person name="Wortman J."/>
            <person name="Nusbaum C."/>
            <person name="Birren B."/>
        </authorList>
    </citation>
    <scope>NUCLEOTIDE SEQUENCE [LARGE SCALE GENOMIC DNA]</scope>
    <source>
        <strain evidence="2 3">CBS 606.96</strain>
    </source>
</reference>
<feature type="region of interest" description="Disordered" evidence="1">
    <location>
        <begin position="247"/>
        <end position="288"/>
    </location>
</feature>
<keyword evidence="3" id="KW-1185">Reference proteome</keyword>
<protein>
    <submittedName>
        <fullName evidence="2">Uncharacterized protein</fullName>
    </submittedName>
</protein>
<proteinExistence type="predicted"/>
<name>W9Y3G9_9EURO</name>
<dbReference type="HOGENOM" id="CLU_804104_0_0_1"/>
<feature type="compositionally biased region" description="Basic residues" evidence="1">
    <location>
        <begin position="109"/>
        <end position="123"/>
    </location>
</feature>
<accession>W9Y3G9</accession>
<sequence>MELISYAVIPKSYEPWTFYDGSSSDSSVSIFSRLRKRTGRQTQTQTKAKTKTKTRGSRGTGLPSTTGQMKRSTRTDPDSQVIRRSVKFTQPKSPPPRSARSSSPDRRPRGLKATHIRLSHRRAYTSPHPQPQHEDKGKALLRPEARDATPALQADADTVTGNADPAANASTQWNSSRAIILVGSPADLLVSSLTPEIFVRQFSCTVHLVDTLAQAQAPDRDLDLDSDLRVLPRVVLVSRSALAAAPSIDTSSTQTSSEDGGHDHGHGHGHADTHADVDADTDADTDTNPQAKRRLKVIVLLDSKPLAQIVDLSWADLIVHGPLDVDSLRFYLSGLCKWPFPTAAE</sequence>
<comment type="caution">
    <text evidence="2">The sequence shown here is derived from an EMBL/GenBank/DDBJ whole genome shotgun (WGS) entry which is preliminary data.</text>
</comment>
<feature type="region of interest" description="Disordered" evidence="1">
    <location>
        <begin position="33"/>
        <end position="136"/>
    </location>
</feature>
<gene>
    <name evidence="2" type="ORF">A1O3_04862</name>
</gene>
<feature type="compositionally biased region" description="Basic and acidic residues" evidence="1">
    <location>
        <begin position="259"/>
        <end position="277"/>
    </location>
</feature>
<feature type="compositionally biased region" description="Polar residues" evidence="1">
    <location>
        <begin position="248"/>
        <end position="258"/>
    </location>
</feature>
<dbReference type="Proteomes" id="UP000019478">
    <property type="component" value="Unassembled WGS sequence"/>
</dbReference>
<organism evidence="2 3">
    <name type="scientific">Capronia epimyces CBS 606.96</name>
    <dbReference type="NCBI Taxonomy" id="1182542"/>
    <lineage>
        <taxon>Eukaryota</taxon>
        <taxon>Fungi</taxon>
        <taxon>Dikarya</taxon>
        <taxon>Ascomycota</taxon>
        <taxon>Pezizomycotina</taxon>
        <taxon>Eurotiomycetes</taxon>
        <taxon>Chaetothyriomycetidae</taxon>
        <taxon>Chaetothyriales</taxon>
        <taxon>Herpotrichiellaceae</taxon>
        <taxon>Capronia</taxon>
    </lineage>
</organism>
<dbReference type="GeneID" id="19168980"/>
<evidence type="ECO:0000256" key="1">
    <source>
        <dbReference type="SAM" id="MobiDB-lite"/>
    </source>
</evidence>
<feature type="region of interest" description="Disordered" evidence="1">
    <location>
        <begin position="148"/>
        <end position="169"/>
    </location>
</feature>